<evidence type="ECO:0000313" key="2">
    <source>
        <dbReference type="EMBL" id="MBY6275518.1"/>
    </source>
</evidence>
<dbReference type="EMBL" id="PIUK01000028">
    <property type="protein sequence ID" value="MBY6275518.1"/>
    <property type="molecule type" value="Genomic_DNA"/>
</dbReference>
<dbReference type="OMA" id="KWGQIGA"/>
<organism evidence="2 3">
    <name type="scientific">Symbiobacterium thermophilum</name>
    <dbReference type="NCBI Taxonomy" id="2734"/>
    <lineage>
        <taxon>Bacteria</taxon>
        <taxon>Bacillati</taxon>
        <taxon>Bacillota</taxon>
        <taxon>Clostridia</taxon>
        <taxon>Eubacteriales</taxon>
        <taxon>Symbiobacteriaceae</taxon>
        <taxon>Symbiobacterium</taxon>
    </lineage>
</organism>
<feature type="transmembrane region" description="Helical" evidence="1">
    <location>
        <begin position="87"/>
        <end position="119"/>
    </location>
</feature>
<keyword evidence="1" id="KW-0812">Transmembrane</keyword>
<name>A0A953I6U8_SYMTR</name>
<sequence>MGWQWIAFAIAVVVMLAGVVGTLIPALPGLPIVFLAMLGYAVVDGFRDITPGFLAVALLVVAATQVAEHYARAWGAKRFGAGRAGAWGAVIGSIVGLFFMPLGLLLGPFLGALLFELVAGRSGSEAVKAGFGGLVGVLGSVVVNVVVALGLTVAFVAKVLI</sequence>
<evidence type="ECO:0000256" key="1">
    <source>
        <dbReference type="SAM" id="Phobius"/>
    </source>
</evidence>
<protein>
    <submittedName>
        <fullName evidence="2">DUF456 domain-containing protein</fullName>
    </submittedName>
</protein>
<dbReference type="AlphaFoldDB" id="A0A953I6U8"/>
<feature type="transmembrane region" description="Helical" evidence="1">
    <location>
        <begin position="131"/>
        <end position="157"/>
    </location>
</feature>
<dbReference type="PANTHER" id="PTHR39165:SF1">
    <property type="entry name" value="DUF456 DOMAIN-CONTAINING PROTEIN"/>
    <property type="match status" value="1"/>
</dbReference>
<dbReference type="PANTHER" id="PTHR39165">
    <property type="entry name" value="IG HYPOTHETICAL 17883"/>
    <property type="match status" value="1"/>
</dbReference>
<proteinExistence type="predicted"/>
<evidence type="ECO:0000313" key="3">
    <source>
        <dbReference type="Proteomes" id="UP000732377"/>
    </source>
</evidence>
<gene>
    <name evidence="2" type="ORF">CWE10_04740</name>
</gene>
<dbReference type="InterPro" id="IPR007403">
    <property type="entry name" value="DUF456"/>
</dbReference>
<keyword evidence="1" id="KW-0472">Membrane</keyword>
<feature type="transmembrane region" description="Helical" evidence="1">
    <location>
        <begin position="49"/>
        <end position="67"/>
    </location>
</feature>
<dbReference type="Pfam" id="PF04306">
    <property type="entry name" value="DUF456"/>
    <property type="match status" value="1"/>
</dbReference>
<accession>A0A953I6U8</accession>
<dbReference type="RefSeq" id="WP_043713831.1">
    <property type="nucleotide sequence ID" value="NZ_PIUK01000028.1"/>
</dbReference>
<keyword evidence="1" id="KW-1133">Transmembrane helix</keyword>
<feature type="transmembrane region" description="Helical" evidence="1">
    <location>
        <begin position="6"/>
        <end position="37"/>
    </location>
</feature>
<comment type="caution">
    <text evidence="2">The sequence shown here is derived from an EMBL/GenBank/DDBJ whole genome shotgun (WGS) entry which is preliminary data.</text>
</comment>
<dbReference type="Proteomes" id="UP000732377">
    <property type="component" value="Unassembled WGS sequence"/>
</dbReference>
<reference evidence="2" key="1">
    <citation type="submission" date="2017-11" db="EMBL/GenBank/DDBJ databases">
        <title>Three new genomes from thermophilic consortium.</title>
        <authorList>
            <person name="Quaggio R."/>
            <person name="Amgarten D."/>
            <person name="Setubal J.C."/>
        </authorList>
    </citation>
    <scope>NUCLEOTIDE SEQUENCE</scope>
    <source>
        <strain evidence="2">ZCTH01-B2</strain>
    </source>
</reference>